<dbReference type="InterPro" id="IPR011764">
    <property type="entry name" value="Biotin_carboxylation_dom"/>
</dbReference>
<feature type="domain" description="ATP-grasp" evidence="20">
    <location>
        <begin position="135"/>
        <end position="332"/>
    </location>
</feature>
<comment type="function">
    <text evidence="1 19">This protein is a component of the acetyl coenzyme A carboxylase complex; first, biotin carboxylase catalyzes the carboxylation of the carrier protein and then the transcarboxylase transfers the carboxyl group to form malonyl-CoA.</text>
</comment>
<keyword evidence="10 19" id="KW-0276">Fatty acid metabolism</keyword>
<evidence type="ECO:0000256" key="3">
    <source>
        <dbReference type="ARBA" id="ARBA00011750"/>
    </source>
</evidence>
<evidence type="ECO:0000256" key="10">
    <source>
        <dbReference type="ARBA" id="ARBA00022832"/>
    </source>
</evidence>
<dbReference type="GO" id="GO:2001295">
    <property type="term" value="P:malonyl-CoA biosynthetic process"/>
    <property type="evidence" value="ECO:0007669"/>
    <property type="project" value="UniProtKB-UniPathway"/>
</dbReference>
<dbReference type="PROSITE" id="PS50979">
    <property type="entry name" value="BC"/>
    <property type="match status" value="1"/>
</dbReference>
<dbReference type="NCBIfam" id="NF006367">
    <property type="entry name" value="PRK08591.1"/>
    <property type="match status" value="1"/>
</dbReference>
<evidence type="ECO:0000256" key="15">
    <source>
        <dbReference type="ARBA" id="ARBA00023267"/>
    </source>
</evidence>
<gene>
    <name evidence="22" type="ORF">BDD21_1535</name>
</gene>
<dbReference type="InterPro" id="IPR005482">
    <property type="entry name" value="Biotin_COase_C"/>
</dbReference>
<dbReference type="NCBIfam" id="TIGR00514">
    <property type="entry name" value="accC"/>
    <property type="match status" value="1"/>
</dbReference>
<protein>
    <recommendedName>
        <fullName evidence="5 19">Biotin carboxylase</fullName>
        <ecNumber evidence="4 19">6.3.4.14</ecNumber>
    </recommendedName>
    <alternativeName>
        <fullName evidence="16 19">Acetyl-coenzyme A carboxylase biotin carboxylase subunit A</fullName>
    </alternativeName>
</protein>
<dbReference type="FunFam" id="3.30.1490.20:FF:000003">
    <property type="entry name" value="acetyl-CoA carboxylase isoform X1"/>
    <property type="match status" value="1"/>
</dbReference>
<accession>A0A495V4C7</accession>
<evidence type="ECO:0000256" key="12">
    <source>
        <dbReference type="ARBA" id="ARBA00022842"/>
    </source>
</evidence>
<dbReference type="EC" id="6.3.4.14" evidence="4 19"/>
<dbReference type="Proteomes" id="UP000274556">
    <property type="component" value="Unassembled WGS sequence"/>
</dbReference>
<keyword evidence="22" id="KW-0808">Transferase</keyword>
<dbReference type="Gene3D" id="3.40.50.20">
    <property type="match status" value="1"/>
</dbReference>
<dbReference type="AlphaFoldDB" id="A0A495V4C7"/>
<dbReference type="EMBL" id="RBXL01000001">
    <property type="protein sequence ID" value="RKT44159.1"/>
    <property type="molecule type" value="Genomic_DNA"/>
</dbReference>
<keyword evidence="23" id="KW-1185">Reference proteome</keyword>
<dbReference type="Pfam" id="PF00289">
    <property type="entry name" value="Biotin_carb_N"/>
    <property type="match status" value="1"/>
</dbReference>
<dbReference type="InterPro" id="IPR005481">
    <property type="entry name" value="BC-like_N"/>
</dbReference>
<evidence type="ECO:0000256" key="1">
    <source>
        <dbReference type="ARBA" id="ARBA00003761"/>
    </source>
</evidence>
<name>A0A495V4C7_9GAMM</name>
<dbReference type="Gene3D" id="3.30.1490.20">
    <property type="entry name" value="ATP-grasp fold, A domain"/>
    <property type="match status" value="1"/>
</dbReference>
<feature type="domain" description="Biotin carboxylation" evidence="21">
    <location>
        <begin position="16"/>
        <end position="460"/>
    </location>
</feature>
<keyword evidence="8" id="KW-0479">Metal-binding</keyword>
<dbReference type="PANTHER" id="PTHR48095:SF2">
    <property type="entry name" value="BIOTIN CARBOXYLASE, CHLOROPLASTIC"/>
    <property type="match status" value="1"/>
</dbReference>
<dbReference type="Pfam" id="PF02785">
    <property type="entry name" value="Biotin_carb_C"/>
    <property type="match status" value="1"/>
</dbReference>
<reference evidence="22 23" key="1">
    <citation type="submission" date="2018-10" db="EMBL/GenBank/DDBJ databases">
        <title>Genomic Encyclopedia of Archaeal and Bacterial Type Strains, Phase II (KMG-II): from individual species to whole genera.</title>
        <authorList>
            <person name="Goeker M."/>
        </authorList>
    </citation>
    <scope>NUCLEOTIDE SEQUENCE [LARGE SCALE GENOMIC DNA]</scope>
    <source>
        <strain evidence="22 23">DSM 235</strain>
    </source>
</reference>
<dbReference type="SMART" id="SM00878">
    <property type="entry name" value="Biotin_carb_C"/>
    <property type="match status" value="1"/>
</dbReference>
<dbReference type="GO" id="GO:0046872">
    <property type="term" value="F:metal ion binding"/>
    <property type="evidence" value="ECO:0007669"/>
    <property type="project" value="UniProtKB-KW"/>
</dbReference>
<dbReference type="PROSITE" id="PS00866">
    <property type="entry name" value="CPSASE_1"/>
    <property type="match status" value="1"/>
</dbReference>
<dbReference type="InterPro" id="IPR016185">
    <property type="entry name" value="PreATP-grasp_dom_sf"/>
</dbReference>
<keyword evidence="12" id="KW-0460">Magnesium</keyword>
<dbReference type="InterPro" id="IPR011054">
    <property type="entry name" value="Rudment_hybrid_motif"/>
</dbReference>
<evidence type="ECO:0000259" key="20">
    <source>
        <dbReference type="PROSITE" id="PS50975"/>
    </source>
</evidence>
<organism evidence="22 23">
    <name type="scientific">Thiocapsa rosea</name>
    <dbReference type="NCBI Taxonomy" id="69360"/>
    <lineage>
        <taxon>Bacteria</taxon>
        <taxon>Pseudomonadati</taxon>
        <taxon>Pseudomonadota</taxon>
        <taxon>Gammaproteobacteria</taxon>
        <taxon>Chromatiales</taxon>
        <taxon>Chromatiaceae</taxon>
        <taxon>Thiocapsa</taxon>
    </lineage>
</organism>
<keyword evidence="14 19" id="KW-0275">Fatty acid biosynthesis</keyword>
<dbReference type="GO" id="GO:0016740">
    <property type="term" value="F:transferase activity"/>
    <property type="evidence" value="ECO:0007669"/>
    <property type="project" value="UniProtKB-KW"/>
</dbReference>
<dbReference type="Gene3D" id="3.30.470.20">
    <property type="entry name" value="ATP-grasp fold, B domain"/>
    <property type="match status" value="1"/>
</dbReference>
<keyword evidence="15 19" id="KW-0092">Biotin</keyword>
<comment type="catalytic activity">
    <reaction evidence="17 19">
        <text>N(6)-biotinyl-L-lysyl-[protein] + hydrogencarbonate + ATP = N(6)-carboxybiotinyl-L-lysyl-[protein] + ADP + phosphate + H(+)</text>
        <dbReference type="Rhea" id="RHEA:13501"/>
        <dbReference type="Rhea" id="RHEA-COMP:10505"/>
        <dbReference type="Rhea" id="RHEA-COMP:10506"/>
        <dbReference type="ChEBI" id="CHEBI:15378"/>
        <dbReference type="ChEBI" id="CHEBI:17544"/>
        <dbReference type="ChEBI" id="CHEBI:30616"/>
        <dbReference type="ChEBI" id="CHEBI:43474"/>
        <dbReference type="ChEBI" id="CHEBI:83144"/>
        <dbReference type="ChEBI" id="CHEBI:83145"/>
        <dbReference type="ChEBI" id="CHEBI:456216"/>
        <dbReference type="EC" id="6.3.4.14"/>
    </reaction>
</comment>
<comment type="subunit">
    <text evidence="3 19">Acetyl-CoA carboxylase is a heterohexamer of biotin carboxyl carrier protein, biotin carboxylase and the two subunits of carboxyl transferase in a 2:2 complex.</text>
</comment>
<evidence type="ECO:0000256" key="17">
    <source>
        <dbReference type="ARBA" id="ARBA00048600"/>
    </source>
</evidence>
<evidence type="ECO:0000313" key="22">
    <source>
        <dbReference type="EMBL" id="RKT44159.1"/>
    </source>
</evidence>
<dbReference type="InterPro" id="IPR011761">
    <property type="entry name" value="ATP-grasp"/>
</dbReference>
<keyword evidence="6 19" id="KW-0444">Lipid biosynthesis</keyword>
<evidence type="ECO:0000256" key="8">
    <source>
        <dbReference type="ARBA" id="ARBA00022723"/>
    </source>
</evidence>
<keyword evidence="11 18" id="KW-0067">ATP-binding</keyword>
<evidence type="ECO:0000256" key="14">
    <source>
        <dbReference type="ARBA" id="ARBA00023160"/>
    </source>
</evidence>
<dbReference type="SUPFAM" id="SSF52440">
    <property type="entry name" value="PreATP-grasp domain"/>
    <property type="match status" value="1"/>
</dbReference>
<dbReference type="UniPathway" id="UPA00655">
    <property type="reaction ID" value="UER00711"/>
</dbReference>
<evidence type="ECO:0000256" key="5">
    <source>
        <dbReference type="ARBA" id="ARBA00017242"/>
    </source>
</evidence>
<evidence type="ECO:0000256" key="7">
    <source>
        <dbReference type="ARBA" id="ARBA00022598"/>
    </source>
</evidence>
<dbReference type="InterPro" id="IPR013815">
    <property type="entry name" value="ATP_grasp_subdomain_1"/>
</dbReference>
<evidence type="ECO:0000256" key="16">
    <source>
        <dbReference type="ARBA" id="ARBA00033786"/>
    </source>
</evidence>
<dbReference type="PANTHER" id="PTHR48095">
    <property type="entry name" value="PYRUVATE CARBOXYLASE SUBUNIT A"/>
    <property type="match status" value="1"/>
</dbReference>
<dbReference type="FunFam" id="3.40.50.20:FF:000010">
    <property type="entry name" value="Propionyl-CoA carboxylase subunit alpha"/>
    <property type="match status" value="1"/>
</dbReference>
<evidence type="ECO:0000256" key="4">
    <source>
        <dbReference type="ARBA" id="ARBA00013263"/>
    </source>
</evidence>
<evidence type="ECO:0000256" key="11">
    <source>
        <dbReference type="ARBA" id="ARBA00022840"/>
    </source>
</evidence>
<dbReference type="PROSITE" id="PS50975">
    <property type="entry name" value="ATP_GRASP"/>
    <property type="match status" value="1"/>
</dbReference>
<evidence type="ECO:0000256" key="9">
    <source>
        <dbReference type="ARBA" id="ARBA00022741"/>
    </source>
</evidence>
<evidence type="ECO:0000313" key="23">
    <source>
        <dbReference type="Proteomes" id="UP000274556"/>
    </source>
</evidence>
<sequence length="461" mass="50520">MRLASSSKDIATMPAMIEKVLIANRGEIALRILRACRELGIKTVAVHSEADRDLKHVLLADESVCIGPAASLLSYLNVPAIISAAEVTDTVAIHPGYGFLSENADFAERVERSGFIFIGPRPETIRLMGDKVSAIAAMNKAGVPCVPGSDGPLDDNKKRTLEIARQIGYPVIIKASGGGGGRGMRVVHSEATLLNAISLTKAEAAAAFNNDMVYMEKYLENPRHVEFQVLSDQHGNAIHLGERDCSMQRRHQKVVEEAPAPGITEAQRREIGERCAEACRTIGYRGAGTFEFLYEDGCFYFIEMNTRVQVEHPVTEMITGVDIVKEQILIAAGEPLRYKQDDIVIRGHAVECRLNAEDSETFMPSPGKITEFHAPGGPGVRLETHIYTGYTVPRYYDSMIGKLITHGEDRESAIARMCNALRETVIDGINTNIKLQRSILRDGAFLAGGANIHYLEKKLGM</sequence>
<dbReference type="SUPFAM" id="SSF51246">
    <property type="entry name" value="Rudiment single hybrid motif"/>
    <property type="match status" value="1"/>
</dbReference>
<dbReference type="Pfam" id="PF02786">
    <property type="entry name" value="CPSase_L_D2"/>
    <property type="match status" value="1"/>
</dbReference>
<evidence type="ECO:0000256" key="6">
    <source>
        <dbReference type="ARBA" id="ARBA00022516"/>
    </source>
</evidence>
<dbReference type="InterPro" id="IPR051602">
    <property type="entry name" value="ACC_Biotin_Carboxylase"/>
</dbReference>
<evidence type="ECO:0000259" key="21">
    <source>
        <dbReference type="PROSITE" id="PS50979"/>
    </source>
</evidence>
<dbReference type="SUPFAM" id="SSF56059">
    <property type="entry name" value="Glutathione synthetase ATP-binding domain-like"/>
    <property type="match status" value="1"/>
</dbReference>
<evidence type="ECO:0000256" key="2">
    <source>
        <dbReference type="ARBA" id="ARBA00004956"/>
    </source>
</evidence>
<dbReference type="PROSITE" id="PS00867">
    <property type="entry name" value="CPSASE_2"/>
    <property type="match status" value="1"/>
</dbReference>
<keyword evidence="13 19" id="KW-0443">Lipid metabolism</keyword>
<keyword evidence="9 18" id="KW-0547">Nucleotide-binding</keyword>
<evidence type="ECO:0000256" key="13">
    <source>
        <dbReference type="ARBA" id="ARBA00023098"/>
    </source>
</evidence>
<dbReference type="GO" id="GO:0006633">
    <property type="term" value="P:fatty acid biosynthetic process"/>
    <property type="evidence" value="ECO:0007669"/>
    <property type="project" value="UniProtKB-KW"/>
</dbReference>
<keyword evidence="7 19" id="KW-0436">Ligase</keyword>
<dbReference type="GO" id="GO:0004075">
    <property type="term" value="F:biotin carboxylase activity"/>
    <property type="evidence" value="ECO:0007669"/>
    <property type="project" value="UniProtKB-EC"/>
</dbReference>
<dbReference type="InterPro" id="IPR005479">
    <property type="entry name" value="CPAse_ATP-bd"/>
</dbReference>
<comment type="caution">
    <text evidence="22">The sequence shown here is derived from an EMBL/GenBank/DDBJ whole genome shotgun (WGS) entry which is preliminary data.</text>
</comment>
<dbReference type="InterPro" id="IPR004549">
    <property type="entry name" value="Acetyl_CoA_COase_biotin_COase"/>
</dbReference>
<proteinExistence type="predicted"/>
<evidence type="ECO:0000256" key="18">
    <source>
        <dbReference type="PROSITE-ProRule" id="PRU00409"/>
    </source>
</evidence>
<evidence type="ECO:0000256" key="19">
    <source>
        <dbReference type="RuleBase" id="RU365063"/>
    </source>
</evidence>
<comment type="pathway">
    <text evidence="2 19">Lipid metabolism; malonyl-CoA biosynthesis; malonyl-CoA from acetyl-CoA: step 1/1.</text>
</comment>
<dbReference type="GO" id="GO:0005524">
    <property type="term" value="F:ATP binding"/>
    <property type="evidence" value="ECO:0007669"/>
    <property type="project" value="UniProtKB-UniRule"/>
</dbReference>